<sequence length="184" mass="21228">MTQRIMFALLLALFAWKTAQSAKSGFELQVHNITCKALTDILKHTSCDFQRVERSRYAINVMFELTRQMPSNIDVNAMLFIKAERAAKAIKFFDFRLRVCDVLTKVLSVPLAKEIMKRVTSSSNIPWSCPVKANVMYNVTNLSVSDDLFPRYTPAIYFNCTLNFYDKQKMVAKFQLQGFRKQVS</sequence>
<dbReference type="InterPro" id="IPR010512">
    <property type="entry name" value="DUF1091"/>
</dbReference>
<feature type="signal peptide" evidence="1">
    <location>
        <begin position="1"/>
        <end position="21"/>
    </location>
</feature>
<evidence type="ECO:0000313" key="2">
    <source>
        <dbReference type="EnsemblMetazoa" id="SCAU013620-PA"/>
    </source>
</evidence>
<dbReference type="AlphaFoldDB" id="A0A1I8Q3S2"/>
<dbReference type="PANTHER" id="PTHR20898">
    <property type="entry name" value="DAEDALUS ON 3-RELATED-RELATED"/>
    <property type="match status" value="1"/>
</dbReference>
<name>A0A1I8Q3S2_STOCA</name>
<dbReference type="PANTHER" id="PTHR20898:SF0">
    <property type="entry name" value="DAEDALUS ON 3-RELATED"/>
    <property type="match status" value="1"/>
</dbReference>
<accession>A0A1I8Q3S2</accession>
<dbReference type="Proteomes" id="UP000095300">
    <property type="component" value="Unassembled WGS sequence"/>
</dbReference>
<evidence type="ECO:0000256" key="1">
    <source>
        <dbReference type="SAM" id="SignalP"/>
    </source>
</evidence>
<gene>
    <name evidence="2" type="primary">106086497</name>
</gene>
<dbReference type="EnsemblMetazoa" id="SCAU013620-RA">
    <property type="protein sequence ID" value="SCAU013620-PA"/>
    <property type="gene ID" value="SCAU013620"/>
</dbReference>
<protein>
    <recommendedName>
        <fullName evidence="4">MD-2-related lipid-recognition domain-containing protein</fullName>
    </recommendedName>
</protein>
<proteinExistence type="predicted"/>
<evidence type="ECO:0000313" key="3">
    <source>
        <dbReference type="Proteomes" id="UP000095300"/>
    </source>
</evidence>
<keyword evidence="1" id="KW-0732">Signal</keyword>
<feature type="chain" id="PRO_5009327746" description="MD-2-related lipid-recognition domain-containing protein" evidence="1">
    <location>
        <begin position="22"/>
        <end position="184"/>
    </location>
</feature>
<reference evidence="2" key="1">
    <citation type="submission" date="2020-05" db="UniProtKB">
        <authorList>
            <consortium name="EnsemblMetazoa"/>
        </authorList>
    </citation>
    <scope>IDENTIFICATION</scope>
    <source>
        <strain evidence="2">USDA</strain>
    </source>
</reference>
<organism evidence="2 3">
    <name type="scientific">Stomoxys calcitrans</name>
    <name type="common">Stable fly</name>
    <name type="synonym">Conops calcitrans</name>
    <dbReference type="NCBI Taxonomy" id="35570"/>
    <lineage>
        <taxon>Eukaryota</taxon>
        <taxon>Metazoa</taxon>
        <taxon>Ecdysozoa</taxon>
        <taxon>Arthropoda</taxon>
        <taxon>Hexapoda</taxon>
        <taxon>Insecta</taxon>
        <taxon>Pterygota</taxon>
        <taxon>Neoptera</taxon>
        <taxon>Endopterygota</taxon>
        <taxon>Diptera</taxon>
        <taxon>Brachycera</taxon>
        <taxon>Muscomorpha</taxon>
        <taxon>Muscoidea</taxon>
        <taxon>Muscidae</taxon>
        <taxon>Stomoxys</taxon>
    </lineage>
</organism>
<keyword evidence="3" id="KW-1185">Reference proteome</keyword>
<dbReference type="Pfam" id="PF06477">
    <property type="entry name" value="DUF1091"/>
    <property type="match status" value="1"/>
</dbReference>
<evidence type="ECO:0008006" key="4">
    <source>
        <dbReference type="Google" id="ProtNLM"/>
    </source>
</evidence>
<dbReference type="VEuPathDB" id="VectorBase:SCAU013620"/>